<dbReference type="OrthoDB" id="1434682at2759"/>
<name>A0A371E9H7_MUCPR</name>
<gene>
    <name evidence="1" type="ORF">CR513_58994</name>
</gene>
<evidence type="ECO:0000313" key="1">
    <source>
        <dbReference type="EMBL" id="RDX62649.1"/>
    </source>
</evidence>
<proteinExistence type="predicted"/>
<dbReference type="Proteomes" id="UP000257109">
    <property type="component" value="Unassembled WGS sequence"/>
</dbReference>
<comment type="caution">
    <text evidence="1">The sequence shown here is derived from an EMBL/GenBank/DDBJ whole genome shotgun (WGS) entry which is preliminary data.</text>
</comment>
<organism evidence="1 2">
    <name type="scientific">Mucuna pruriens</name>
    <name type="common">Velvet bean</name>
    <name type="synonym">Dolichos pruriens</name>
    <dbReference type="NCBI Taxonomy" id="157652"/>
    <lineage>
        <taxon>Eukaryota</taxon>
        <taxon>Viridiplantae</taxon>
        <taxon>Streptophyta</taxon>
        <taxon>Embryophyta</taxon>
        <taxon>Tracheophyta</taxon>
        <taxon>Spermatophyta</taxon>
        <taxon>Magnoliopsida</taxon>
        <taxon>eudicotyledons</taxon>
        <taxon>Gunneridae</taxon>
        <taxon>Pentapetalae</taxon>
        <taxon>rosids</taxon>
        <taxon>fabids</taxon>
        <taxon>Fabales</taxon>
        <taxon>Fabaceae</taxon>
        <taxon>Papilionoideae</taxon>
        <taxon>50 kb inversion clade</taxon>
        <taxon>NPAAA clade</taxon>
        <taxon>indigoferoid/millettioid clade</taxon>
        <taxon>Phaseoleae</taxon>
        <taxon>Mucuna</taxon>
    </lineage>
</organism>
<dbReference type="Pfam" id="PF14223">
    <property type="entry name" value="Retrotran_gag_2"/>
    <property type="match status" value="1"/>
</dbReference>
<dbReference type="AlphaFoldDB" id="A0A371E9H7"/>
<evidence type="ECO:0008006" key="3">
    <source>
        <dbReference type="Google" id="ProtNLM"/>
    </source>
</evidence>
<evidence type="ECO:0000313" key="2">
    <source>
        <dbReference type="Proteomes" id="UP000257109"/>
    </source>
</evidence>
<protein>
    <recommendedName>
        <fullName evidence="3">Retrovirus-related Pol polyprotein from transposon TNT 1-94</fullName>
    </recommendedName>
</protein>
<reference evidence="1" key="1">
    <citation type="submission" date="2018-05" db="EMBL/GenBank/DDBJ databases">
        <title>Draft genome of Mucuna pruriens seed.</title>
        <authorList>
            <person name="Nnadi N.E."/>
            <person name="Vos R."/>
            <person name="Hasami M.H."/>
            <person name="Devisetty U.K."/>
            <person name="Aguiy J.C."/>
        </authorList>
    </citation>
    <scope>NUCLEOTIDE SEQUENCE [LARGE SCALE GENOMIC DNA]</scope>
    <source>
        <strain evidence="1">JCA_2017</strain>
    </source>
</reference>
<feature type="non-terminal residue" evidence="1">
    <location>
        <position position="1"/>
    </location>
</feature>
<accession>A0A371E9H7</accession>
<keyword evidence="2" id="KW-1185">Reference proteome</keyword>
<dbReference type="EMBL" id="QJKJ01015364">
    <property type="protein sequence ID" value="RDX62649.1"/>
    <property type="molecule type" value="Genomic_DNA"/>
</dbReference>
<sequence>MSKGSSLTDHLLVFKEIVVNLETMEVKYDEEDLGLILMCLLPHSYATFRDMILYNCDTLTLEEVYEALLSMELERIKQLVGDSETQPKGLFIIVIK</sequence>